<keyword evidence="1" id="KW-1133">Transmembrane helix</keyword>
<comment type="caution">
    <text evidence="2">The sequence shown here is derived from an EMBL/GenBank/DDBJ whole genome shotgun (WGS) entry which is preliminary data.</text>
</comment>
<gene>
    <name evidence="2" type="ORF">QE424_001754</name>
</gene>
<reference evidence="2" key="1">
    <citation type="submission" date="2023-07" db="EMBL/GenBank/DDBJ databases">
        <title>Functional and genomic diversity of the sorghum phyllosphere microbiome.</title>
        <authorList>
            <person name="Shade A."/>
        </authorList>
    </citation>
    <scope>NUCLEOTIDE SEQUENCE</scope>
    <source>
        <strain evidence="2">SORGH_AS_0457</strain>
    </source>
</reference>
<dbReference type="AlphaFoldDB" id="A0AAP5AJB8"/>
<proteinExistence type="predicted"/>
<dbReference type="Pfam" id="PF20327">
    <property type="entry name" value="DUF6622"/>
    <property type="match status" value="1"/>
</dbReference>
<keyword evidence="1" id="KW-0812">Transmembrane</keyword>
<organism evidence="2 3">
    <name type="scientific">Stenotrophomonas rhizophila</name>
    <dbReference type="NCBI Taxonomy" id="216778"/>
    <lineage>
        <taxon>Bacteria</taxon>
        <taxon>Pseudomonadati</taxon>
        <taxon>Pseudomonadota</taxon>
        <taxon>Gammaproteobacteria</taxon>
        <taxon>Lysobacterales</taxon>
        <taxon>Lysobacteraceae</taxon>
        <taxon>Stenotrophomonas</taxon>
    </lineage>
</organism>
<evidence type="ECO:0000313" key="2">
    <source>
        <dbReference type="EMBL" id="MDQ1108595.1"/>
    </source>
</evidence>
<dbReference type="Proteomes" id="UP001226084">
    <property type="component" value="Unassembled WGS sequence"/>
</dbReference>
<feature type="transmembrane region" description="Helical" evidence="1">
    <location>
        <begin position="66"/>
        <end position="84"/>
    </location>
</feature>
<feature type="transmembrane region" description="Helical" evidence="1">
    <location>
        <begin position="12"/>
        <end position="28"/>
    </location>
</feature>
<protein>
    <recommendedName>
        <fullName evidence="4">DUF1453 domain-containing protein</fullName>
    </recommendedName>
</protein>
<evidence type="ECO:0008006" key="4">
    <source>
        <dbReference type="Google" id="ProtNLM"/>
    </source>
</evidence>
<name>A0AAP5AJB8_9GAMM</name>
<dbReference type="EMBL" id="JAUTAS010000001">
    <property type="protein sequence ID" value="MDQ1108595.1"/>
    <property type="molecule type" value="Genomic_DNA"/>
</dbReference>
<feature type="transmembrane region" description="Helical" evidence="1">
    <location>
        <begin position="138"/>
        <end position="156"/>
    </location>
</feature>
<evidence type="ECO:0000313" key="3">
    <source>
        <dbReference type="Proteomes" id="UP001226084"/>
    </source>
</evidence>
<dbReference type="InterPro" id="IPR046730">
    <property type="entry name" value="DUF6622"/>
</dbReference>
<feature type="transmembrane region" description="Helical" evidence="1">
    <location>
        <begin position="40"/>
        <end position="60"/>
    </location>
</feature>
<accession>A0AAP5AJB8</accession>
<feature type="transmembrane region" description="Helical" evidence="1">
    <location>
        <begin position="105"/>
        <end position="126"/>
    </location>
</feature>
<evidence type="ECO:0000256" key="1">
    <source>
        <dbReference type="SAM" id="Phobius"/>
    </source>
</evidence>
<sequence length="175" mass="19221">MNMLQQFASHTPLWVWALLIFLITRGVAAMKPGEITLGRLAVVPALFTAWGLWSISARYGTSWQAWALWLIGIGAGTGIGWMMLRRAMLTANRATGKLWRSADYSLLPLLLVTFVVKYGFESALAMSPTLAGDVGFRAAYLLLSGGFTGIFIGKYLRYVAAWRRATPSDDLQVTG</sequence>
<dbReference type="RefSeq" id="WP_307106950.1">
    <property type="nucleotide sequence ID" value="NZ_JAUTAS010000001.1"/>
</dbReference>
<keyword evidence="1" id="KW-0472">Membrane</keyword>